<dbReference type="Proteomes" id="UP000429980">
    <property type="component" value="Unassembled WGS sequence"/>
</dbReference>
<evidence type="ECO:0000256" key="6">
    <source>
        <dbReference type="PIRSR" id="PIRSR602129-50"/>
    </source>
</evidence>
<dbReference type="InterPro" id="IPR015424">
    <property type="entry name" value="PyrdxlP-dep_Trfase"/>
</dbReference>
<gene>
    <name evidence="9" type="ORF">B4121_2923</name>
    <name evidence="8" type="ORF">B4121_4628</name>
    <name evidence="10" type="ORF">CHCC15381_2003</name>
</gene>
<evidence type="ECO:0000313" key="10">
    <source>
        <dbReference type="EMBL" id="TWL43147.1"/>
    </source>
</evidence>
<evidence type="ECO:0000256" key="7">
    <source>
        <dbReference type="RuleBase" id="RU000382"/>
    </source>
</evidence>
<dbReference type="InterPro" id="IPR015421">
    <property type="entry name" value="PyrdxlP-dep_Trfase_major"/>
</dbReference>
<dbReference type="SUPFAM" id="SSF53383">
    <property type="entry name" value="PLP-dependent transferases"/>
    <property type="match status" value="1"/>
</dbReference>
<comment type="similarity">
    <text evidence="2 7">Belongs to the group II decarboxylase family.</text>
</comment>
<dbReference type="Proteomes" id="UP000185604">
    <property type="component" value="Unassembled WGS sequence"/>
</dbReference>
<keyword evidence="4 6" id="KW-0663">Pyridoxal phosphate</keyword>
<dbReference type="EMBL" id="LKPO01000020">
    <property type="protein sequence ID" value="OLF90710.1"/>
    <property type="molecule type" value="Genomic_DNA"/>
</dbReference>
<evidence type="ECO:0000256" key="5">
    <source>
        <dbReference type="ARBA" id="ARBA00023239"/>
    </source>
</evidence>
<dbReference type="AlphaFoldDB" id="A0A1Q8GNT3"/>
<reference evidence="9 11" key="1">
    <citation type="journal article" date="2016" name="Front. Microbiol.">
        <title>High-Level Heat Resistance of Spores of Bacillus amyloliquefaciens and Bacillus licheniformis Results from the Presence of a spoVA Operon in a Tn1546 Transposon.</title>
        <authorList>
            <person name="Berendsen E.M."/>
            <person name="Koning R.A."/>
            <person name="Boekhorst J."/>
            <person name="de Jong A."/>
            <person name="Kuipers O.P."/>
            <person name="Wells-Bennik M.H."/>
        </authorList>
    </citation>
    <scope>NUCLEOTIDE SEQUENCE [LARGE SCALE GENOMIC DNA]</scope>
    <source>
        <strain evidence="9 11">B4121</strain>
    </source>
</reference>
<evidence type="ECO:0000256" key="4">
    <source>
        <dbReference type="ARBA" id="ARBA00022898"/>
    </source>
</evidence>
<protein>
    <submittedName>
        <fullName evidence="10">L-2,4-diaminobutyrate decarboxylase</fullName>
    </submittedName>
    <submittedName>
        <fullName evidence="9">Putative L-24-diaminobutyrate decarboxylase</fullName>
    </submittedName>
</protein>
<comment type="caution">
    <text evidence="9">The sequence shown here is derived from an EMBL/GenBank/DDBJ whole genome shotgun (WGS) entry which is preliminary data.</text>
</comment>
<evidence type="ECO:0000256" key="1">
    <source>
        <dbReference type="ARBA" id="ARBA00001933"/>
    </source>
</evidence>
<dbReference type="Gene3D" id="3.90.1150.10">
    <property type="entry name" value="Aspartate Aminotransferase, domain 1"/>
    <property type="match status" value="1"/>
</dbReference>
<sequence length="571" mass="63707">MASENFFRNIKDKAGEKIMQQRNTPDVQKWFPSEDGNEAKRHEFLSLIEQLIEGVDELKNPDQVNLGGEKNREGFFYEKLVAESRIPHEGAPMKEVNEELLKLLHGHPYHTKYFFTNILPMASIPGILGMLTAFMVNGNNLWDVYGPAGAEAEVKVTAMMSKLAGYDAETSGGYTTWGGQGAVYSGLRIAIAKMAPSSLKEGVPGNFYAFCSEAAHYSLYKSMEAAGLGSDHLIKVKTNLDHSMDTEDLRAKLRQVCEAGGIPVYIVATTGTTDAIGIDDVSAVRRAAEETAKSFGLPVPHIHADSALGGFFAFFNEYDLNENALSFSPGVLSMIKPIQEKMRHLHAADSLCFDFQKLGQTPYVTSLFLVKDRNDLKRIDLDPDETPYVGHRGYGDYHTGYTLECSRMASSISMYSALMAFGYEGYQKLLGQFLEVNLHFREQLSQQIPEADIVNPDNFGMSTLFRIYPEGAPRFEDEISGACTIQELERNNALTEKLFEKLGTKRDKMFFGDTKKHLLVKSCEGTEIPLCVSKFFVISPYTMPEHVPGIIDYLKENIEEVCREHGSLMTN</sequence>
<organism evidence="9 11">
    <name type="scientific">Bacillus paralicheniformis</name>
    <dbReference type="NCBI Taxonomy" id="1648923"/>
    <lineage>
        <taxon>Bacteria</taxon>
        <taxon>Bacillati</taxon>
        <taxon>Bacillota</taxon>
        <taxon>Bacilli</taxon>
        <taxon>Bacillales</taxon>
        <taxon>Bacillaceae</taxon>
        <taxon>Bacillus</taxon>
    </lineage>
</organism>
<evidence type="ECO:0000256" key="2">
    <source>
        <dbReference type="ARBA" id="ARBA00009533"/>
    </source>
</evidence>
<dbReference type="InterPro" id="IPR015422">
    <property type="entry name" value="PyrdxlP-dep_Trfase_small"/>
</dbReference>
<evidence type="ECO:0000313" key="12">
    <source>
        <dbReference type="Proteomes" id="UP000429980"/>
    </source>
</evidence>
<keyword evidence="5 7" id="KW-0456">Lyase</keyword>
<dbReference type="PANTHER" id="PTHR45677">
    <property type="entry name" value="GLUTAMATE DECARBOXYLASE-RELATED"/>
    <property type="match status" value="1"/>
</dbReference>
<accession>A0A1Q8GNT3</accession>
<name>A0A1Q8GNT3_9BACI</name>
<evidence type="ECO:0000313" key="9">
    <source>
        <dbReference type="EMBL" id="OLF90710.1"/>
    </source>
</evidence>
<dbReference type="GO" id="GO:0005737">
    <property type="term" value="C:cytoplasm"/>
    <property type="evidence" value="ECO:0007669"/>
    <property type="project" value="TreeGrafter"/>
</dbReference>
<dbReference type="GO" id="GO:0019752">
    <property type="term" value="P:carboxylic acid metabolic process"/>
    <property type="evidence" value="ECO:0007669"/>
    <property type="project" value="InterPro"/>
</dbReference>
<dbReference type="InterPro" id="IPR002129">
    <property type="entry name" value="PyrdxlP-dep_de-COase"/>
</dbReference>
<dbReference type="EMBL" id="LKPO01000031">
    <property type="protein sequence ID" value="OLF85956.1"/>
    <property type="molecule type" value="Genomic_DNA"/>
</dbReference>
<reference evidence="10 12" key="2">
    <citation type="submission" date="2019-06" db="EMBL/GenBank/DDBJ databases">
        <title>Genome sequence analysis of &gt;100 Bacillus licheniformis strains suggests intrinsic resistance to this species.</title>
        <authorList>
            <person name="Wels M."/>
            <person name="Siezen R.J."/>
            <person name="Johansen E."/>
            <person name="Stuer-Lauridsen B."/>
            <person name="Bjerre K."/>
            <person name="Nielsen B.K.K."/>
        </authorList>
    </citation>
    <scope>NUCLEOTIDE SEQUENCE [LARGE SCALE GENOMIC DNA]</scope>
    <source>
        <strain evidence="10 12">BAC-15381</strain>
    </source>
</reference>
<keyword evidence="3" id="KW-0210">Decarboxylase</keyword>
<dbReference type="Gene3D" id="3.40.640.10">
    <property type="entry name" value="Type I PLP-dependent aspartate aminotransferase-like (Major domain)"/>
    <property type="match status" value="1"/>
</dbReference>
<feature type="modified residue" description="N6-(pyridoxal phosphate)lysine" evidence="6">
    <location>
        <position position="357"/>
    </location>
</feature>
<dbReference type="Pfam" id="PF00282">
    <property type="entry name" value="Pyridoxal_deC"/>
    <property type="match status" value="1"/>
</dbReference>
<evidence type="ECO:0000313" key="8">
    <source>
        <dbReference type="EMBL" id="OLF85956.1"/>
    </source>
</evidence>
<dbReference type="GO" id="GO:0030170">
    <property type="term" value="F:pyridoxal phosphate binding"/>
    <property type="evidence" value="ECO:0007669"/>
    <property type="project" value="InterPro"/>
</dbReference>
<proteinExistence type="inferred from homology"/>
<comment type="cofactor">
    <cofactor evidence="1 6 7">
        <name>pyridoxal 5'-phosphate</name>
        <dbReference type="ChEBI" id="CHEBI:597326"/>
    </cofactor>
</comment>
<dbReference type="EMBL" id="NILF01000016">
    <property type="protein sequence ID" value="TWL43147.1"/>
    <property type="molecule type" value="Genomic_DNA"/>
</dbReference>
<dbReference type="GO" id="GO:0004058">
    <property type="term" value="F:aromatic-L-amino-acid decarboxylase activity"/>
    <property type="evidence" value="ECO:0007669"/>
    <property type="project" value="UniProtKB-ARBA"/>
</dbReference>
<evidence type="ECO:0000313" key="11">
    <source>
        <dbReference type="Proteomes" id="UP000185604"/>
    </source>
</evidence>
<evidence type="ECO:0000256" key="3">
    <source>
        <dbReference type="ARBA" id="ARBA00022793"/>
    </source>
</evidence>
<dbReference type="PANTHER" id="PTHR45677:SF8">
    <property type="entry name" value="CYSTEINE SULFINIC ACID DECARBOXYLASE"/>
    <property type="match status" value="1"/>
</dbReference>
<keyword evidence="12" id="KW-1185">Reference proteome</keyword>